<dbReference type="GO" id="GO:0016887">
    <property type="term" value="F:ATP hydrolysis activity"/>
    <property type="evidence" value="ECO:0007669"/>
    <property type="project" value="InterPro"/>
</dbReference>
<protein>
    <submittedName>
        <fullName evidence="5">AAA ATPase central domain protein</fullName>
    </submittedName>
</protein>
<dbReference type="SUPFAM" id="SSF52540">
    <property type="entry name" value="P-loop containing nucleoside triphosphate hydrolases"/>
    <property type="match status" value="2"/>
</dbReference>
<keyword evidence="6" id="KW-1185">Reference proteome</keyword>
<sequence>MSLSEDECCTLAFYLSRIFAESENGDIVGDYAETFFKIVRRANKIQSLESVVADEVSSMESRGLLTPISKNGERTTAIAENGTEIQIALPTFRGTKTKYKFAEDSEIDDEIPHENIPHKAYEINFYRALLLSDRHEGMFAEIISRVFQFGGGKKMSDGAVRAVCDTSPVAFIKDAVNLSENESRVLLFIYRMNAISEMRDIYTREVFDRLNVVCEKTLDIGAAEMNTILRMDQKLKAFGFLEADCDIPQETLECIRSGNMDAFFAEILKEEDVSHSFSAGSYAIPPESIDIAQMLLKNSKNVNILLYGAPGSGKTEFAKTLAKECSLRAFIFRNDMELDMLDNLFCRLTCLLSINKENSLIIIDEADTLLETRKFLFSMFIDGSSSARKGTVNKIFENCNNKVIWIVNHTQQIEESTKRRFTYSILFNEMPEKMLRSIADNALRKACRSRKISRHMHGMILDLCSQYHVTGSSIENIAKTLECIPEGCSDDEILHDVRNVLESNSALLYGKAKMRQFVTPSYDETVLNTSIPAEKIIRMVENARKFSEQNKSAQNGIRMLFYGASGTGKTEFARYISQKIGKKILLKRVSDISDKYVGESEKNIRAAFEEAEQTEQILLFDEADSFFTSRSGAEHSWERTQVNEFLTQMEEFSGILICTTNMKETMDPAMNRRFHICVQFNPLTKEGIVRLLKTYFGKYKFSAGEIGRICSRGTVTPGDFGSLAGRIRFMDEEDVDAPFIASELLKIQDDKNGSKKIGF</sequence>
<dbReference type="InterPro" id="IPR027417">
    <property type="entry name" value="P-loop_NTPase"/>
</dbReference>
<comment type="caution">
    <text evidence="5">The sequence shown here is derived from an EMBL/GenBank/DDBJ whole genome shotgun (WGS) entry which is preliminary data.</text>
</comment>
<dbReference type="EMBL" id="AGRW01000053">
    <property type="protein sequence ID" value="EIC00903.1"/>
    <property type="molecule type" value="Genomic_DNA"/>
</dbReference>
<dbReference type="CDD" id="cd19481">
    <property type="entry name" value="RecA-like_protease"/>
    <property type="match status" value="1"/>
</dbReference>
<dbReference type="CDD" id="cd00009">
    <property type="entry name" value="AAA"/>
    <property type="match status" value="1"/>
</dbReference>
<feature type="domain" description="AAA+ ATPase" evidence="4">
    <location>
        <begin position="300"/>
        <end position="431"/>
    </location>
</feature>
<dbReference type="PANTHER" id="PTHR23073">
    <property type="entry name" value="26S PROTEASOME REGULATORY SUBUNIT"/>
    <property type="match status" value="1"/>
</dbReference>
<dbReference type="STRING" id="907348.TresaDRAFT_0728"/>
<evidence type="ECO:0000256" key="3">
    <source>
        <dbReference type="ARBA" id="ARBA00022840"/>
    </source>
</evidence>
<keyword evidence="2" id="KW-0547">Nucleotide-binding</keyword>
<evidence type="ECO:0000313" key="6">
    <source>
        <dbReference type="Proteomes" id="UP000003571"/>
    </source>
</evidence>
<reference evidence="5 6" key="1">
    <citation type="submission" date="2011-09" db="EMBL/GenBank/DDBJ databases">
        <title>The draft genome of Treponema saccharophilum DSM 2985.</title>
        <authorList>
            <consortium name="US DOE Joint Genome Institute (JGI-PGF)"/>
            <person name="Lucas S."/>
            <person name="Copeland A."/>
            <person name="Lapidus A."/>
            <person name="Glavina del Rio T."/>
            <person name="Dalin E."/>
            <person name="Tice H."/>
            <person name="Bruce D."/>
            <person name="Goodwin L."/>
            <person name="Pitluck S."/>
            <person name="Peters L."/>
            <person name="Kyrpides N."/>
            <person name="Mavromatis K."/>
            <person name="Ivanova N."/>
            <person name="Markowitz V."/>
            <person name="Cheng J.-F."/>
            <person name="Hugenholtz P."/>
            <person name="Woyke T."/>
            <person name="Wu D."/>
            <person name="Gronow S."/>
            <person name="Wellnitz S."/>
            <person name="Brambilla E."/>
            <person name="Klenk H.-P."/>
            <person name="Eisen J.A."/>
        </authorList>
    </citation>
    <scope>NUCLEOTIDE SEQUENCE [LARGE SCALE GENOMIC DNA]</scope>
    <source>
        <strain evidence="5 6">DSM 2985</strain>
    </source>
</reference>
<dbReference type="eggNOG" id="COG0464">
    <property type="taxonomic scope" value="Bacteria"/>
</dbReference>
<dbReference type="PATRIC" id="fig|907348.3.peg.2496"/>
<dbReference type="InterPro" id="IPR050221">
    <property type="entry name" value="26S_Proteasome_ATPase"/>
</dbReference>
<dbReference type="AlphaFoldDB" id="H7ENH5"/>
<name>H7ENH5_9SPIR</name>
<dbReference type="SMART" id="SM00382">
    <property type="entry name" value="AAA"/>
    <property type="match status" value="2"/>
</dbReference>
<evidence type="ECO:0000313" key="5">
    <source>
        <dbReference type="EMBL" id="EIC00903.1"/>
    </source>
</evidence>
<evidence type="ECO:0000256" key="2">
    <source>
        <dbReference type="ARBA" id="ARBA00022741"/>
    </source>
</evidence>
<accession>H7ENH5</accession>
<dbReference type="InterPro" id="IPR003593">
    <property type="entry name" value="AAA+_ATPase"/>
</dbReference>
<dbReference type="Pfam" id="PF00004">
    <property type="entry name" value="AAA"/>
    <property type="match status" value="2"/>
</dbReference>
<dbReference type="Gene3D" id="3.40.50.300">
    <property type="entry name" value="P-loop containing nucleotide triphosphate hydrolases"/>
    <property type="match status" value="2"/>
</dbReference>
<evidence type="ECO:0000256" key="1">
    <source>
        <dbReference type="ARBA" id="ARBA00006914"/>
    </source>
</evidence>
<proteinExistence type="inferred from homology"/>
<comment type="similarity">
    <text evidence="1">Belongs to the AAA ATPase family.</text>
</comment>
<dbReference type="GO" id="GO:0005524">
    <property type="term" value="F:ATP binding"/>
    <property type="evidence" value="ECO:0007669"/>
    <property type="project" value="UniProtKB-KW"/>
</dbReference>
<keyword evidence="3" id="KW-0067">ATP-binding</keyword>
<gene>
    <name evidence="5" type="ORF">TresaDRAFT_0728</name>
</gene>
<feature type="domain" description="AAA+ ATPase" evidence="4">
    <location>
        <begin position="555"/>
        <end position="684"/>
    </location>
</feature>
<organism evidence="5 6">
    <name type="scientific">Treponema saccharophilum DSM 2985</name>
    <dbReference type="NCBI Taxonomy" id="907348"/>
    <lineage>
        <taxon>Bacteria</taxon>
        <taxon>Pseudomonadati</taxon>
        <taxon>Spirochaetota</taxon>
        <taxon>Spirochaetia</taxon>
        <taxon>Spirochaetales</taxon>
        <taxon>Treponemataceae</taxon>
        <taxon>Treponema</taxon>
    </lineage>
</organism>
<dbReference type="Proteomes" id="UP000003571">
    <property type="component" value="Unassembled WGS sequence"/>
</dbReference>
<dbReference type="InterPro" id="IPR003959">
    <property type="entry name" value="ATPase_AAA_core"/>
</dbReference>
<evidence type="ECO:0000259" key="4">
    <source>
        <dbReference type="SMART" id="SM00382"/>
    </source>
</evidence>